<evidence type="ECO:0000313" key="3">
    <source>
        <dbReference type="EMBL" id="TFY76008.1"/>
    </source>
</evidence>
<feature type="region of interest" description="Disordered" evidence="1">
    <location>
        <begin position="175"/>
        <end position="195"/>
    </location>
</feature>
<name>A0A4Y9ZR78_9AGAM</name>
<dbReference type="InterPro" id="IPR053026">
    <property type="entry name" value="CDC42_GEF"/>
</dbReference>
<dbReference type="AlphaFoldDB" id="A0A4Y9ZR78"/>
<dbReference type="SUPFAM" id="SSF48065">
    <property type="entry name" value="DBL homology domain (DH-domain)"/>
    <property type="match status" value="1"/>
</dbReference>
<keyword evidence="4" id="KW-1185">Reference proteome</keyword>
<dbReference type="InterPro" id="IPR000219">
    <property type="entry name" value="DH_dom"/>
</dbReference>
<dbReference type="GO" id="GO:0005634">
    <property type="term" value="C:nucleus"/>
    <property type="evidence" value="ECO:0007669"/>
    <property type="project" value="TreeGrafter"/>
</dbReference>
<dbReference type="Proteomes" id="UP000298061">
    <property type="component" value="Unassembled WGS sequence"/>
</dbReference>
<evidence type="ECO:0000313" key="4">
    <source>
        <dbReference type="Proteomes" id="UP000298061"/>
    </source>
</evidence>
<dbReference type="Gene3D" id="1.20.900.10">
    <property type="entry name" value="Dbl homology (DH) domain"/>
    <property type="match status" value="1"/>
</dbReference>
<dbReference type="PANTHER" id="PTHR47339">
    <property type="entry name" value="CELL DIVISION CONTROL PROTEIN 24"/>
    <property type="match status" value="1"/>
</dbReference>
<accession>A0A4Y9ZR78</accession>
<dbReference type="PANTHER" id="PTHR47339:SF1">
    <property type="entry name" value="CELL DIVISION CONTROL PROTEIN 24"/>
    <property type="match status" value="1"/>
</dbReference>
<dbReference type="Pfam" id="PF06395">
    <property type="entry name" value="CDC24"/>
    <property type="match status" value="1"/>
</dbReference>
<dbReference type="SMART" id="SM00325">
    <property type="entry name" value="RhoGEF"/>
    <property type="match status" value="1"/>
</dbReference>
<dbReference type="GO" id="GO:0005085">
    <property type="term" value="F:guanyl-nucleotide exchange factor activity"/>
    <property type="evidence" value="ECO:0007669"/>
    <property type="project" value="InterPro"/>
</dbReference>
<dbReference type="Pfam" id="PF15411">
    <property type="entry name" value="PH_10"/>
    <property type="match status" value="1"/>
</dbReference>
<organism evidence="3 4">
    <name type="scientific">Hericium alpestre</name>
    <dbReference type="NCBI Taxonomy" id="135208"/>
    <lineage>
        <taxon>Eukaryota</taxon>
        <taxon>Fungi</taxon>
        <taxon>Dikarya</taxon>
        <taxon>Basidiomycota</taxon>
        <taxon>Agaricomycotina</taxon>
        <taxon>Agaricomycetes</taxon>
        <taxon>Russulales</taxon>
        <taxon>Hericiaceae</taxon>
        <taxon>Hericium</taxon>
    </lineage>
</organism>
<protein>
    <recommendedName>
        <fullName evidence="2">DH domain-containing protein</fullName>
    </recommendedName>
</protein>
<dbReference type="Pfam" id="PF00621">
    <property type="entry name" value="RhoGEF"/>
    <property type="match status" value="1"/>
</dbReference>
<dbReference type="PROSITE" id="PS50010">
    <property type="entry name" value="DH_2"/>
    <property type="match status" value="1"/>
</dbReference>
<feature type="domain" description="DH" evidence="2">
    <location>
        <begin position="211"/>
        <end position="422"/>
    </location>
</feature>
<dbReference type="OrthoDB" id="1594986at2759"/>
<dbReference type="GO" id="GO:0030010">
    <property type="term" value="P:establishment of cell polarity"/>
    <property type="evidence" value="ECO:0007669"/>
    <property type="project" value="TreeGrafter"/>
</dbReference>
<dbReference type="GO" id="GO:0043332">
    <property type="term" value="C:mating projection tip"/>
    <property type="evidence" value="ECO:0007669"/>
    <property type="project" value="TreeGrafter"/>
</dbReference>
<dbReference type="InterPro" id="IPR035899">
    <property type="entry name" value="DBL_dom_sf"/>
</dbReference>
<comment type="caution">
    <text evidence="3">The sequence shown here is derived from an EMBL/GenBank/DDBJ whole genome shotgun (WGS) entry which is preliminary data.</text>
</comment>
<dbReference type="GO" id="GO:0031106">
    <property type="term" value="P:septin ring organization"/>
    <property type="evidence" value="ECO:0007669"/>
    <property type="project" value="TreeGrafter"/>
</dbReference>
<dbReference type="GO" id="GO:0005737">
    <property type="term" value="C:cytoplasm"/>
    <property type="evidence" value="ECO:0007669"/>
    <property type="project" value="TreeGrafter"/>
</dbReference>
<gene>
    <name evidence="3" type="ORF">EWM64_g8002</name>
</gene>
<reference evidence="3 4" key="1">
    <citation type="submission" date="2019-02" db="EMBL/GenBank/DDBJ databases">
        <title>Genome sequencing of the rare red list fungi Hericium alpestre (H. flagellum).</title>
        <authorList>
            <person name="Buettner E."/>
            <person name="Kellner H."/>
        </authorList>
    </citation>
    <scope>NUCLEOTIDE SEQUENCE [LARGE SCALE GENOMIC DNA]</scope>
    <source>
        <strain evidence="3 4">DSM 108284</strain>
    </source>
</reference>
<feature type="region of interest" description="Disordered" evidence="1">
    <location>
        <begin position="518"/>
        <end position="610"/>
    </location>
</feature>
<dbReference type="STRING" id="135208.A0A4Y9ZR78"/>
<dbReference type="CDD" id="cd00160">
    <property type="entry name" value="RhoGEF"/>
    <property type="match status" value="1"/>
</dbReference>
<sequence length="790" mass="88174">MRNSQVEKKSIISSAAVSIDIPIANNTLLNKAASQSTSLYQQCSSLRTTLLRIYGFSDFFALSAPPDSLRQSTDPVTQLWDCFALGTPLCYLYNLLPPPATPIAVNTDPATVDIHNERTKKRAIALFAMQIKQLSQAEQFTVTDLWDRNSTDGLVKVITTVTHLVDRLPPDVFLEEESQSSPSIGPGHDSTDSLTPASAVPVVAANAKEAARNNIIRELVETERKYVQDLEVMQKYSNSLSQSNTIDQDTIHLLFPNLNKLLNFQRKFLIRLEGTAEMPWIDQRWGILFTDNFNAQSGLSVIPCAHCSHACWFHTRLAHRDYLIWKQKEEEFAVYEPYCANYTNASDLMLMEEQNLMKFSHVINAKSELPAFLIKPVQRICKYPLLLDSLLKASSLAEYPHYEELKSGSAAAKRITDKINEAQRRAENVQTVQNLATRVDDWKGHHVSQFGELLLDDIFTVTKSEVDLSPSIGVYSLNVWWKGDDDLEFFTLRCRNEEQVKQWETSIKRLIEKVAARRASDRSTSRLAQHMNSTSPALPNRVPPSAYQHERNYSASQSNGIPAMPTHPYSTGGRSYRQASPYGSDEHVPTNGTGSFSNGPHGYPPHDGFDEADDDFEDYPPSAMQTSGRGTPADLRRGTMTPSLEREFTPAYERAHRAQTEDVNGAIMSSWRNNNQAMMPPPLPVSEHDEPRFRLELRLTPAAAVDATGPAETGQFVKAAVHVRELGATERRVVPSDSQHSAAAAVAVAERQPAEHVYPKVGCAAAARRAVGPFEVIDRDEAVQRIEPLN</sequence>
<evidence type="ECO:0000259" key="2">
    <source>
        <dbReference type="PROSITE" id="PS50010"/>
    </source>
</evidence>
<proteinExistence type="predicted"/>
<dbReference type="InterPro" id="IPR010481">
    <property type="entry name" value="Cdc24/Scd1_N"/>
</dbReference>
<dbReference type="GO" id="GO:0000935">
    <property type="term" value="C:division septum"/>
    <property type="evidence" value="ECO:0007669"/>
    <property type="project" value="TreeGrafter"/>
</dbReference>
<dbReference type="EMBL" id="SFCI01001351">
    <property type="protein sequence ID" value="TFY76008.1"/>
    <property type="molecule type" value="Genomic_DNA"/>
</dbReference>
<evidence type="ECO:0000256" key="1">
    <source>
        <dbReference type="SAM" id="MobiDB-lite"/>
    </source>
</evidence>